<protein>
    <submittedName>
        <fullName evidence="3">Alkaline phosphatase</fullName>
    </submittedName>
</protein>
<evidence type="ECO:0000259" key="2">
    <source>
        <dbReference type="Pfam" id="PF16655"/>
    </source>
</evidence>
<dbReference type="CDD" id="cd07389">
    <property type="entry name" value="MPP_PhoD"/>
    <property type="match status" value="1"/>
</dbReference>
<dbReference type="InterPro" id="IPR029052">
    <property type="entry name" value="Metallo-depent_PP-like"/>
</dbReference>
<dbReference type="Gene3D" id="2.60.40.380">
    <property type="entry name" value="Purple acid phosphatase-like, N-terminal"/>
    <property type="match status" value="1"/>
</dbReference>
<dbReference type="PANTHER" id="PTHR43606">
    <property type="entry name" value="PHOSPHATASE, PUTATIVE (AFU_ORTHOLOGUE AFUA_6G08710)-RELATED"/>
    <property type="match status" value="1"/>
</dbReference>
<evidence type="ECO:0000259" key="1">
    <source>
        <dbReference type="Pfam" id="PF09423"/>
    </source>
</evidence>
<dbReference type="SUPFAM" id="SSF56300">
    <property type="entry name" value="Metallo-dependent phosphatases"/>
    <property type="match status" value="1"/>
</dbReference>
<dbReference type="InterPro" id="IPR018946">
    <property type="entry name" value="PhoD-like_MPP"/>
</dbReference>
<dbReference type="Pfam" id="PF16655">
    <property type="entry name" value="PhoD_N"/>
    <property type="match status" value="1"/>
</dbReference>
<organism evidence="3 4">
    <name type="scientific">Aquimarina aggregata</name>
    <dbReference type="NCBI Taxonomy" id="1642818"/>
    <lineage>
        <taxon>Bacteria</taxon>
        <taxon>Pseudomonadati</taxon>
        <taxon>Bacteroidota</taxon>
        <taxon>Flavobacteriia</taxon>
        <taxon>Flavobacteriales</taxon>
        <taxon>Flavobacteriaceae</taxon>
        <taxon>Aquimarina</taxon>
    </lineage>
</organism>
<feature type="domain" description="Phospholipase D N-terminal" evidence="2">
    <location>
        <begin position="60"/>
        <end position="150"/>
    </location>
</feature>
<dbReference type="InterPro" id="IPR038607">
    <property type="entry name" value="PhoD-like_sf"/>
</dbReference>
<evidence type="ECO:0000313" key="3">
    <source>
        <dbReference type="EMBL" id="KZS42754.1"/>
    </source>
</evidence>
<evidence type="ECO:0000313" key="4">
    <source>
        <dbReference type="Proteomes" id="UP000076715"/>
    </source>
</evidence>
<comment type="caution">
    <text evidence="3">The sequence shown here is derived from an EMBL/GenBank/DDBJ whole genome shotgun (WGS) entry which is preliminary data.</text>
</comment>
<dbReference type="AlphaFoldDB" id="A0A162CVE6"/>
<dbReference type="STRING" id="1642818.AWE51_15385"/>
<dbReference type="Proteomes" id="UP000076715">
    <property type="component" value="Unassembled WGS sequence"/>
</dbReference>
<proteinExistence type="predicted"/>
<dbReference type="Pfam" id="PF09423">
    <property type="entry name" value="PhoD"/>
    <property type="match status" value="1"/>
</dbReference>
<name>A0A162CVE6_9FLAO</name>
<dbReference type="OrthoDB" id="9763616at2"/>
<sequence>MGKYFYTVLKNTQMDRRKFFEKSLLVTGGLMLAPIYISCNDDDDTPITIPDLNRDNFFEGLASFDPTSTSVIIWTRYTPEVDADIITLNWQVATDATFNDIVRNGEVTASTTQDYTVAIDVQELPSNSKFYYRFFELNTKKVSVVGETITLPASTDTIANVKLGVCSCANFAAGLFNVYGALAKSDVDVIVHLGDYIYEYGEGEYGTNENTVPLDRVHSPKDEILSLEDYRSRYKQYRSDKQLQLAHQKKPFIGVWDDHEITNDAYKEGAENHQENEGSYETRKQIAIQVYSEFLPIRSADPSKIYRSFDFGAIISLHMLDTRVIGRDKQLSYGDFFDATTGQLDAVAFQAALQDSGRSILGEDQLTWLAGVVSGSNASWQVLGQQVLMGKMFMPAEVLILLGRIVGEVGATGSVSEATATAFQTSLTELTTIKGRLLANDTSLTPEEKARVQTVIPYNLDAWDGYAVERERLFAILADKKTVCLAGDTHNAWHSKLKDSNGKEVGVEFATSSVTSPGFEGFAGLKEDQIMGFELALTTLIDDLQYTDSSRRGYLKVTFTAGAADAQWSFIDTIAQEGYTETIGKSVSYT</sequence>
<gene>
    <name evidence="3" type="ORF">AWE51_15385</name>
</gene>
<dbReference type="EMBL" id="LQRT01000001">
    <property type="protein sequence ID" value="KZS42754.1"/>
    <property type="molecule type" value="Genomic_DNA"/>
</dbReference>
<dbReference type="InterPro" id="IPR032093">
    <property type="entry name" value="PhoD_N"/>
</dbReference>
<dbReference type="PANTHER" id="PTHR43606:SF2">
    <property type="entry name" value="ALKALINE PHOSPHATASE FAMILY PROTEIN (AFU_ORTHOLOGUE AFUA_5G03860)"/>
    <property type="match status" value="1"/>
</dbReference>
<keyword evidence="4" id="KW-1185">Reference proteome</keyword>
<reference evidence="3 4" key="1">
    <citation type="submission" date="2016-01" db="EMBL/GenBank/DDBJ databases">
        <title>The draft genome sequence of Aquimarina sp. RZW4-3-2.</title>
        <authorList>
            <person name="Wang Y."/>
        </authorList>
    </citation>
    <scope>NUCLEOTIDE SEQUENCE [LARGE SCALE GENOMIC DNA]</scope>
    <source>
        <strain evidence="3 4">RZW4-3-2</strain>
    </source>
</reference>
<feature type="domain" description="PhoD-like phosphatase metallophosphatase" evidence="1">
    <location>
        <begin position="163"/>
        <end position="568"/>
    </location>
</feature>
<accession>A0A162CVE6</accession>
<dbReference type="InterPro" id="IPR052900">
    <property type="entry name" value="Phospholipid_Metab_Enz"/>
</dbReference>
<dbReference type="Gene3D" id="3.60.21.70">
    <property type="entry name" value="PhoD-like phosphatase"/>
    <property type="match status" value="1"/>
</dbReference>